<organism evidence="2 3">
    <name type="scientific">Shouchella clausii</name>
    <name type="common">Alkalihalobacillus clausii</name>
    <dbReference type="NCBI Taxonomy" id="79880"/>
    <lineage>
        <taxon>Bacteria</taxon>
        <taxon>Bacillati</taxon>
        <taxon>Bacillota</taxon>
        <taxon>Bacilli</taxon>
        <taxon>Bacillales</taxon>
        <taxon>Bacillaceae</taxon>
        <taxon>Shouchella</taxon>
    </lineage>
</organism>
<evidence type="ECO:0000313" key="3">
    <source>
        <dbReference type="Proteomes" id="UP000216133"/>
    </source>
</evidence>
<dbReference type="RefSeq" id="WP_143118098.1">
    <property type="nucleotide sequence ID" value="NZ_NPBS01000620.1"/>
</dbReference>
<feature type="domain" description="Flagellar hook-associated protein 2 N-terminal" evidence="1">
    <location>
        <begin position="8"/>
        <end position="47"/>
    </location>
</feature>
<dbReference type="GO" id="GO:0009424">
    <property type="term" value="C:bacterial-type flagellum hook"/>
    <property type="evidence" value="ECO:0007669"/>
    <property type="project" value="InterPro"/>
</dbReference>
<sequence>MRIGGLASGMDIDTIVSDLMKAERMPLDKLTKNKQVIEWQRDAYREM</sequence>
<gene>
    <name evidence="2" type="ORF">CHH61_24780</name>
</gene>
<feature type="non-terminal residue" evidence="2">
    <location>
        <position position="47"/>
    </location>
</feature>
<name>A0A268QZ30_SHOCL</name>
<accession>A0A268QZ30</accession>
<dbReference type="AlphaFoldDB" id="A0A268QZ30"/>
<dbReference type="Pfam" id="PF02465">
    <property type="entry name" value="FliD_N"/>
    <property type="match status" value="1"/>
</dbReference>
<dbReference type="InterPro" id="IPR003481">
    <property type="entry name" value="FliD_N"/>
</dbReference>
<protein>
    <recommendedName>
        <fullName evidence="1">Flagellar hook-associated protein 2 N-terminal domain-containing protein</fullName>
    </recommendedName>
</protein>
<evidence type="ECO:0000259" key="1">
    <source>
        <dbReference type="Pfam" id="PF02465"/>
    </source>
</evidence>
<dbReference type="EMBL" id="NPBS01000620">
    <property type="protein sequence ID" value="PAF13297.1"/>
    <property type="molecule type" value="Genomic_DNA"/>
</dbReference>
<evidence type="ECO:0000313" key="2">
    <source>
        <dbReference type="EMBL" id="PAF13297.1"/>
    </source>
</evidence>
<dbReference type="Proteomes" id="UP000216133">
    <property type="component" value="Unassembled WGS sequence"/>
</dbReference>
<comment type="caution">
    <text evidence="2">The sequence shown here is derived from an EMBL/GenBank/DDBJ whole genome shotgun (WGS) entry which is preliminary data.</text>
</comment>
<proteinExistence type="predicted"/>
<reference evidence="2 3" key="1">
    <citation type="submission" date="2017-07" db="EMBL/GenBank/DDBJ databases">
        <title>Isolation and whole genome analysis of endospore-forming bacteria from heroin.</title>
        <authorList>
            <person name="Kalinowski J."/>
            <person name="Ahrens B."/>
            <person name="Al-Dilaimi A."/>
            <person name="Winkler A."/>
            <person name="Wibberg D."/>
            <person name="Schleenbecker U."/>
            <person name="Ruckert C."/>
            <person name="Wolfel R."/>
            <person name="Grass G."/>
        </authorList>
    </citation>
    <scope>NUCLEOTIDE SEQUENCE [LARGE SCALE GENOMIC DNA]</scope>
    <source>
        <strain evidence="2 3">7523-2</strain>
    </source>
</reference>